<keyword evidence="2" id="KW-0624">Polysaccharide degradation</keyword>
<dbReference type="Gene3D" id="2.60.40.10">
    <property type="entry name" value="Immunoglobulins"/>
    <property type="match status" value="1"/>
</dbReference>
<dbReference type="SUPFAM" id="SSF48208">
    <property type="entry name" value="Six-hairpin glycosidases"/>
    <property type="match status" value="1"/>
</dbReference>
<dbReference type="EMBL" id="AP011801">
    <property type="protein sequence ID" value="BAL58779.1"/>
    <property type="molecule type" value="Genomic_DNA"/>
</dbReference>
<dbReference type="InterPro" id="IPR013783">
    <property type="entry name" value="Ig-like_fold"/>
</dbReference>
<dbReference type="GO" id="GO:0004553">
    <property type="term" value="F:hydrolase activity, hydrolyzing O-glycosyl compounds"/>
    <property type="evidence" value="ECO:0007669"/>
    <property type="project" value="InterPro"/>
</dbReference>
<gene>
    <name evidence="4" type="ORF">HGMM_OP2C327</name>
</gene>
<dbReference type="GO" id="GO:0000272">
    <property type="term" value="P:polysaccharide catabolic process"/>
    <property type="evidence" value="ECO:0007669"/>
    <property type="project" value="UniProtKB-KW"/>
</dbReference>
<evidence type="ECO:0000256" key="2">
    <source>
        <dbReference type="ARBA" id="ARBA00023326"/>
    </source>
</evidence>
<dbReference type="InterPro" id="IPR008928">
    <property type="entry name" value="6-hairpin_glycosidase_sf"/>
</dbReference>
<protein>
    <recommendedName>
        <fullName evidence="3">Glycoside hydrolase family 9 domain-containing protein</fullName>
    </recommendedName>
</protein>
<organism evidence="4">
    <name type="scientific">Acetithermum autotrophicum</name>
    <dbReference type="NCBI Taxonomy" id="1446466"/>
    <lineage>
        <taxon>Bacteria</taxon>
        <taxon>Candidatus Bipolaricaulota</taxon>
        <taxon>Candidatus Acetithermum</taxon>
    </lineage>
</organism>
<reference evidence="4" key="2">
    <citation type="journal article" date="2012" name="PLoS ONE">
        <title>A Deeply Branching Thermophilic Bacterium with an Ancient Acetyl-CoA Pathway Dominates a Subsurface Ecosystem.</title>
        <authorList>
            <person name="Takami H."/>
            <person name="Noguchi H."/>
            <person name="Takaki Y."/>
            <person name="Uchiyama I."/>
            <person name="Toyoda A."/>
            <person name="Nishi S."/>
            <person name="Chee G.-J."/>
            <person name="Arai W."/>
            <person name="Nunoura T."/>
            <person name="Itoh T."/>
            <person name="Hattori M."/>
            <person name="Takai K."/>
        </authorList>
    </citation>
    <scope>NUCLEOTIDE SEQUENCE</scope>
</reference>
<evidence type="ECO:0000256" key="1">
    <source>
        <dbReference type="ARBA" id="ARBA00023277"/>
    </source>
</evidence>
<evidence type="ECO:0000313" key="4">
    <source>
        <dbReference type="EMBL" id="BAL58779.1"/>
    </source>
</evidence>
<feature type="domain" description="Glycoside hydrolase family 9" evidence="3">
    <location>
        <begin position="332"/>
        <end position="734"/>
    </location>
</feature>
<dbReference type="Pfam" id="PF00759">
    <property type="entry name" value="Glyco_hydro_9"/>
    <property type="match status" value="1"/>
</dbReference>
<keyword evidence="1" id="KW-0119">Carbohydrate metabolism</keyword>
<dbReference type="Gene3D" id="1.50.10.10">
    <property type="match status" value="1"/>
</dbReference>
<proteinExistence type="predicted"/>
<reference evidence="4" key="1">
    <citation type="journal article" date="2005" name="Environ. Microbiol.">
        <title>Genetic and functional properties of uncultivated thermophilic crenarchaeotes from a subsurface gold mine as revealed by analysis of genome fragments.</title>
        <authorList>
            <person name="Nunoura T."/>
            <person name="Hirayama H."/>
            <person name="Takami H."/>
            <person name="Oida H."/>
            <person name="Nishi S."/>
            <person name="Shimamura S."/>
            <person name="Suzuki Y."/>
            <person name="Inagaki F."/>
            <person name="Takai K."/>
            <person name="Nealson K.H."/>
            <person name="Horikoshi K."/>
        </authorList>
    </citation>
    <scope>NUCLEOTIDE SEQUENCE</scope>
</reference>
<evidence type="ECO:0000259" key="3">
    <source>
        <dbReference type="Pfam" id="PF00759"/>
    </source>
</evidence>
<name>H5SQL7_ACEAU</name>
<dbReference type="InterPro" id="IPR012341">
    <property type="entry name" value="6hp_glycosidase-like_sf"/>
</dbReference>
<dbReference type="AlphaFoldDB" id="H5SQL7"/>
<accession>H5SQL7</accession>
<dbReference type="InterPro" id="IPR001701">
    <property type="entry name" value="Glyco_hydro_9"/>
</dbReference>
<sequence length="930" mass="102617">MPGEVEIAVLAGTATSYTVTGLAPAVDLFIRVEVHTSSHVLSEHVYARTKGGPRAPLDTPVREVHLYSPRILSIVVAGGDGVALQAGLWTVQRFNGSFIGVAAVYRHSIAVGAPAYQIGYGLESNDTVIDVDHRIFLVLDQAIGNREILHVTGPGIDFILPFSDLYLETPVIQLNQVGYSPRATKRWAYVYGWLGDGGPLTFSDFPATADVIREASDARLPREYALRNLAITVRASYDDDAGGEVREIDLSSLPPGRYYRVRIPGVGVSWRTEVSESALFRAFYVTMRGLFFNRWGGNLSSSYTNWSRPPDHPFVYTGEETDFTVFYPEDQPRVGQRSLVGGYHDAGDFDQRPMHTVVPQVLMRAYEINPQLYSDGQLNIPESGNGIPDILDEALWGIAAWEQLQEEDGGVRQRVESYRHPWGYYFASDDPLPYWTYARDPRVTARAAGLFAQAARLIQSFNPQRAATLRQRAIAAYAWAKAHRTDATDIFLLYGAGELLLLTGEAEYNNDFIAIWRKYSPELNWWEFPPMALSHLELSDYIDGGRMMPDYVLGYYRSPQANPAIKNAIDFWLARYANDAANSIIDSEHAHRNPRPSAYGVYWGNGVNSAKYMDPVIADVYRRNLAPDSVQSYFDALSLAADFILGANPAGLTYITGLGSRHPMEPLHLDSLVFIKQYTRPPMPGIPAYGPVDSFPGASYSQPAGAAFYPAFNEQPRALRYADVRTVPPCSEFTVWEMQAPIAELFALLIALQMSPDILSDNCGIDHCMDDLGLSVIEPFLFRVTREGNVYAAGSFFSGQGADVAEWVPVSEPVEPGDVLELDLDTVGFYRKARGPSSRLVVGVVANSPGLILGKLRAERKALLALVGTVLVKATAENGSIRPGDLLVSASTPGYAMRCNDREKCQNAIFGKALEPLESGTGIIRMLVMR</sequence>